<dbReference type="SUPFAM" id="SSF56634">
    <property type="entry name" value="Heme-dependent catalase-like"/>
    <property type="match status" value="1"/>
</dbReference>
<dbReference type="GO" id="GO:0020037">
    <property type="term" value="F:heme binding"/>
    <property type="evidence" value="ECO:0007669"/>
    <property type="project" value="InterPro"/>
</dbReference>
<reference evidence="2" key="1">
    <citation type="journal article" date="2015" name="Nature">
        <title>Complex archaea that bridge the gap between prokaryotes and eukaryotes.</title>
        <authorList>
            <person name="Spang A."/>
            <person name="Saw J.H."/>
            <person name="Jorgensen S.L."/>
            <person name="Zaremba-Niedzwiedzka K."/>
            <person name="Martijn J."/>
            <person name="Lind A.E."/>
            <person name="van Eijk R."/>
            <person name="Schleper C."/>
            <person name="Guy L."/>
            <person name="Ettema T.J."/>
        </authorList>
    </citation>
    <scope>NUCLEOTIDE SEQUENCE</scope>
</reference>
<evidence type="ECO:0000313" key="2">
    <source>
        <dbReference type="EMBL" id="KKL45961.1"/>
    </source>
</evidence>
<gene>
    <name evidence="2" type="ORF">LCGC14_2350410</name>
</gene>
<feature type="domain" description="Catalase core" evidence="1">
    <location>
        <begin position="3"/>
        <end position="110"/>
    </location>
</feature>
<dbReference type="InterPro" id="IPR011614">
    <property type="entry name" value="Catalase_core"/>
</dbReference>
<dbReference type="Gene3D" id="2.40.180.10">
    <property type="entry name" value="Catalase core domain"/>
    <property type="match status" value="1"/>
</dbReference>
<feature type="non-terminal residue" evidence="2">
    <location>
        <position position="1"/>
    </location>
</feature>
<name>A0A0F9CWU7_9ZZZZ</name>
<comment type="caution">
    <text evidence="2">The sequence shown here is derived from an EMBL/GenBank/DDBJ whole genome shotgun (WGS) entry which is preliminary data.</text>
</comment>
<accession>A0A0F9CWU7</accession>
<dbReference type="InterPro" id="IPR020835">
    <property type="entry name" value="Catalase_sf"/>
</dbReference>
<sequence length="118" mass="13130">AADLDTSNNDALQDEFFNRLKAGNVKFDLIFTFATAEDNVTDPTQAWPSSRREVIAGQLLITDATPQKNSICNEINFDPLVLPTGIEASQDKILGARSSAYAESYRRRAKEHLLRLSE</sequence>
<evidence type="ECO:0000259" key="1">
    <source>
        <dbReference type="Pfam" id="PF00199"/>
    </source>
</evidence>
<dbReference type="GO" id="GO:0004096">
    <property type="term" value="F:catalase activity"/>
    <property type="evidence" value="ECO:0007669"/>
    <property type="project" value="InterPro"/>
</dbReference>
<dbReference type="Pfam" id="PF00199">
    <property type="entry name" value="Catalase"/>
    <property type="match status" value="1"/>
</dbReference>
<protein>
    <recommendedName>
        <fullName evidence="1">Catalase core domain-containing protein</fullName>
    </recommendedName>
</protein>
<dbReference type="AlphaFoldDB" id="A0A0F9CWU7"/>
<organism evidence="2">
    <name type="scientific">marine sediment metagenome</name>
    <dbReference type="NCBI Taxonomy" id="412755"/>
    <lineage>
        <taxon>unclassified sequences</taxon>
        <taxon>metagenomes</taxon>
        <taxon>ecological metagenomes</taxon>
    </lineage>
</organism>
<proteinExistence type="predicted"/>
<dbReference type="Gene3D" id="1.20.1280.120">
    <property type="match status" value="1"/>
</dbReference>
<dbReference type="EMBL" id="LAZR01034205">
    <property type="protein sequence ID" value="KKL45961.1"/>
    <property type="molecule type" value="Genomic_DNA"/>
</dbReference>